<sequence>MTHDLANSGIKSFGHAIFTKTARNRNQFSCNCLPPPFLCRQNRAWQERFRSLT</sequence>
<dbReference type="RefSeq" id="XP_003651976.1">
    <property type="nucleotide sequence ID" value="XM_003651928.1"/>
</dbReference>
<dbReference type="HOGENOM" id="CLU_3070350_0_0_1"/>
<reference evidence="1 2" key="1">
    <citation type="journal article" date="2011" name="Nat. Biotechnol.">
        <title>Comparative genomic analysis of the thermophilic biomass-degrading fungi Myceliophthora thermophila and Thielavia terrestris.</title>
        <authorList>
            <person name="Berka R.M."/>
            <person name="Grigoriev I.V."/>
            <person name="Otillar R."/>
            <person name="Salamov A."/>
            <person name="Grimwood J."/>
            <person name="Reid I."/>
            <person name="Ishmael N."/>
            <person name="John T."/>
            <person name="Darmond C."/>
            <person name="Moisan M.-C."/>
            <person name="Henrissat B."/>
            <person name="Coutinho P.M."/>
            <person name="Lombard V."/>
            <person name="Natvig D.O."/>
            <person name="Lindquist E."/>
            <person name="Schmutz J."/>
            <person name="Lucas S."/>
            <person name="Harris P."/>
            <person name="Powlowski J."/>
            <person name="Bellemare A."/>
            <person name="Taylor D."/>
            <person name="Butler G."/>
            <person name="de Vries R.P."/>
            <person name="Allijn I.E."/>
            <person name="van den Brink J."/>
            <person name="Ushinsky S."/>
            <person name="Storms R."/>
            <person name="Powell A.J."/>
            <person name="Paulsen I.T."/>
            <person name="Elbourne L.D.H."/>
            <person name="Baker S.E."/>
            <person name="Magnuson J."/>
            <person name="LaBoissiere S."/>
            <person name="Clutterbuck A.J."/>
            <person name="Martinez D."/>
            <person name="Wogulis M."/>
            <person name="de Leon A.L."/>
            <person name="Rey M.W."/>
            <person name="Tsang A."/>
        </authorList>
    </citation>
    <scope>NUCLEOTIDE SEQUENCE [LARGE SCALE GENOMIC DNA]</scope>
    <source>
        <strain evidence="2">ATCC 38088 / NRRL 8126</strain>
    </source>
</reference>
<dbReference type="EMBL" id="CP003010">
    <property type="protein sequence ID" value="AEO65640.1"/>
    <property type="molecule type" value="Genomic_DNA"/>
</dbReference>
<dbReference type="GeneID" id="11517777"/>
<gene>
    <name evidence="1" type="ORF">THITE_2112795</name>
</gene>
<name>G2R0H5_THETT</name>
<dbReference type="KEGG" id="ttt:THITE_2112795"/>
<evidence type="ECO:0000313" key="2">
    <source>
        <dbReference type="Proteomes" id="UP000008181"/>
    </source>
</evidence>
<evidence type="ECO:0000313" key="1">
    <source>
        <dbReference type="EMBL" id="AEO65640.1"/>
    </source>
</evidence>
<keyword evidence="2" id="KW-1185">Reference proteome</keyword>
<proteinExistence type="predicted"/>
<dbReference type="AlphaFoldDB" id="G2R0H5"/>
<protein>
    <submittedName>
        <fullName evidence="1">Uncharacterized protein</fullName>
    </submittedName>
</protein>
<accession>G2R0H5</accession>
<organism evidence="1 2">
    <name type="scientific">Thermothielavioides terrestris (strain ATCC 38088 / NRRL 8126)</name>
    <name type="common">Thielavia terrestris</name>
    <dbReference type="NCBI Taxonomy" id="578455"/>
    <lineage>
        <taxon>Eukaryota</taxon>
        <taxon>Fungi</taxon>
        <taxon>Dikarya</taxon>
        <taxon>Ascomycota</taxon>
        <taxon>Pezizomycotina</taxon>
        <taxon>Sordariomycetes</taxon>
        <taxon>Sordariomycetidae</taxon>
        <taxon>Sordariales</taxon>
        <taxon>Chaetomiaceae</taxon>
        <taxon>Thermothielavioides</taxon>
        <taxon>Thermothielavioides terrestris</taxon>
    </lineage>
</organism>
<dbReference type="Proteomes" id="UP000008181">
    <property type="component" value="Chromosome 2"/>
</dbReference>